<evidence type="ECO:0000313" key="1">
    <source>
        <dbReference type="EMBL" id="TGY42421.1"/>
    </source>
</evidence>
<proteinExistence type="predicted"/>
<dbReference type="RefSeq" id="WP_136006729.1">
    <property type="nucleotide sequence ID" value="NZ_SRYR01000003.1"/>
</dbReference>
<protein>
    <recommendedName>
        <fullName evidence="3">Glycosyl transferase</fullName>
    </recommendedName>
</protein>
<dbReference type="EMBL" id="SRYR01000003">
    <property type="protein sequence ID" value="TGY42421.1"/>
    <property type="molecule type" value="Genomic_DNA"/>
</dbReference>
<dbReference type="Pfam" id="PF14305">
    <property type="entry name" value="ATPgrasp_TupA"/>
    <property type="match status" value="1"/>
</dbReference>
<sequence length="284" mass="33760">MKRAMRKIFTYMPDRLVMQIDNLRTYGRFLNLNNPKFYGEKIQWIKACGNLERFTSLVDKYLVRDFVKEKIGEEYLPRIISIYDDVNEINYKVLPDKFVLKMNDGSDKNIVCKDKAQLDTEETNKTLRKLFNEDYYKYTKEPQYKNIKKKIICEEYLEDKNGELIEYGLHCFSGKAQLIEIHTGRYKDYREDYYEPSWIRLALGGKAKNSLKNFEKPAFLDSLIKLSEKLASGFEYIRVDFNAVDEKLYFSELTFTPSNGTDKFKPIEEDLRLAKLIDLKKYNK</sequence>
<dbReference type="OrthoDB" id="9791827at2"/>
<accession>A0A4S2DN56</accession>
<gene>
    <name evidence="1" type="ORF">E5347_09380</name>
</gene>
<dbReference type="InterPro" id="IPR029465">
    <property type="entry name" value="ATPgrasp_TupA"/>
</dbReference>
<organism evidence="1 2">
    <name type="scientific">Clostridium sartagoforme</name>
    <dbReference type="NCBI Taxonomy" id="84031"/>
    <lineage>
        <taxon>Bacteria</taxon>
        <taxon>Bacillati</taxon>
        <taxon>Bacillota</taxon>
        <taxon>Clostridia</taxon>
        <taxon>Eubacteriales</taxon>
        <taxon>Clostridiaceae</taxon>
        <taxon>Clostridium</taxon>
    </lineage>
</organism>
<dbReference type="Proteomes" id="UP000306888">
    <property type="component" value="Unassembled WGS sequence"/>
</dbReference>
<name>A0A4S2DN56_9CLOT</name>
<evidence type="ECO:0008006" key="3">
    <source>
        <dbReference type="Google" id="ProtNLM"/>
    </source>
</evidence>
<reference evidence="1 2" key="1">
    <citation type="submission" date="2019-04" db="EMBL/GenBank/DDBJ databases">
        <title>Microbes associate with the intestines of laboratory mice.</title>
        <authorList>
            <person name="Navarre W."/>
            <person name="Wong E."/>
            <person name="Huang K."/>
            <person name="Tropini C."/>
            <person name="Ng K."/>
            <person name="Yu B."/>
        </authorList>
    </citation>
    <scope>NUCLEOTIDE SEQUENCE [LARGE SCALE GENOMIC DNA]</scope>
    <source>
        <strain evidence="1 2">NM50_B9-20</strain>
    </source>
</reference>
<keyword evidence="2" id="KW-1185">Reference proteome</keyword>
<comment type="caution">
    <text evidence="1">The sequence shown here is derived from an EMBL/GenBank/DDBJ whole genome shotgun (WGS) entry which is preliminary data.</text>
</comment>
<dbReference type="AlphaFoldDB" id="A0A4S2DN56"/>
<evidence type="ECO:0000313" key="2">
    <source>
        <dbReference type="Proteomes" id="UP000306888"/>
    </source>
</evidence>